<dbReference type="AlphaFoldDB" id="A0A9N9YH54"/>
<dbReference type="EMBL" id="CABFNQ020000540">
    <property type="protein sequence ID" value="CAH0018683.1"/>
    <property type="molecule type" value="Genomic_DNA"/>
</dbReference>
<proteinExistence type="predicted"/>
<name>A0A9N9YH54_9HYPO</name>
<dbReference type="OrthoDB" id="5083758at2759"/>
<evidence type="ECO:0000256" key="1">
    <source>
        <dbReference type="SAM" id="MobiDB-lite"/>
    </source>
</evidence>
<dbReference type="Proteomes" id="UP000696573">
    <property type="component" value="Unassembled WGS sequence"/>
</dbReference>
<feature type="compositionally biased region" description="Polar residues" evidence="1">
    <location>
        <begin position="199"/>
        <end position="212"/>
    </location>
</feature>
<feature type="compositionally biased region" description="Basic and acidic residues" evidence="1">
    <location>
        <begin position="213"/>
        <end position="228"/>
    </location>
</feature>
<keyword evidence="3" id="KW-1185">Reference proteome</keyword>
<feature type="region of interest" description="Disordered" evidence="1">
    <location>
        <begin position="199"/>
        <end position="228"/>
    </location>
</feature>
<sequence>MALQTQASPCSPLSIQVDILGCQLDVKSAAQKEPNTLRTELIKALRYVTLSASDLALIELQETFRVSLGRPRIKTPDRLASVVHACRRRTIDEHLWESQIWRQGGILLVNAISSAISNVSLDESQTADILRLVQLKSLGGQPAVTAFHLMGCPENLENGTQLGEKFFAYGGTLALAASAVAISDDAKVMPLLEKLPESHSTSVSVKRTSTNTEESHWARTPETEISKV</sequence>
<protein>
    <submittedName>
        <fullName evidence="2">Uncharacterized protein</fullName>
    </submittedName>
</protein>
<evidence type="ECO:0000313" key="2">
    <source>
        <dbReference type="EMBL" id="CAH0018683.1"/>
    </source>
</evidence>
<reference evidence="2" key="1">
    <citation type="submission" date="2021-10" db="EMBL/GenBank/DDBJ databases">
        <authorList>
            <person name="Piombo E."/>
        </authorList>
    </citation>
    <scope>NUCLEOTIDE SEQUENCE</scope>
</reference>
<accession>A0A9N9YH54</accession>
<gene>
    <name evidence="2" type="ORF">CRHIZ90672A_00018892</name>
</gene>
<comment type="caution">
    <text evidence="2">The sequence shown here is derived from an EMBL/GenBank/DDBJ whole genome shotgun (WGS) entry which is preliminary data.</text>
</comment>
<evidence type="ECO:0000313" key="3">
    <source>
        <dbReference type="Proteomes" id="UP000696573"/>
    </source>
</evidence>
<organism evidence="2 3">
    <name type="scientific">Clonostachys rhizophaga</name>
    <dbReference type="NCBI Taxonomy" id="160324"/>
    <lineage>
        <taxon>Eukaryota</taxon>
        <taxon>Fungi</taxon>
        <taxon>Dikarya</taxon>
        <taxon>Ascomycota</taxon>
        <taxon>Pezizomycotina</taxon>
        <taxon>Sordariomycetes</taxon>
        <taxon>Hypocreomycetidae</taxon>
        <taxon>Hypocreales</taxon>
        <taxon>Bionectriaceae</taxon>
        <taxon>Clonostachys</taxon>
    </lineage>
</organism>